<sequence length="635" mass="71181">MEISICPQSRLLIPLFTSLLGLIIAASSECENWEPLNIQRAGGYGLIWRFDPIKEDWDVEVVGDGIYIPATDDDMKSEDLIDHKSSLHFVMDNSQTAIYSSNDDTFDQEFTPIYCELEELLKFEDPSTQGERSDAIVDTTVDLGKLNPKFEEVTRSESTPVDGHIDQSGVRKQAVPLLEPAESEPSTSTVCASWKPDFSMLKGEICLDNLSVRELHATFKATFGRETSVKDKQWLKRRISMGLSNSCDVSSTTFIIENKKVKKKDNVEDCNSEDKNHNKDSFTGHEGRNVSGDNNTSVGDSQTIQMEGHYSGGNKTVQSATPKHHIAFEDDNQGNKRVRKPTRRYIEEVSESDSREYSGRLVSSVKSSGNGPRTRVRPVHNIQPIRKPLATRQDSLGGSGVEIPYVSRIRRGRPRENFMTLMKFQPCEMGMTERLVKKAHDGHDPQSDDEIENQEHKATTATGWLQHPLIKESGENEQYSEQSADLNNNSDDGNMNSYADVDSDDNILTVPTAKGGMRRKHHRPWTLSEVAKLVEGVSRYGAGRWSEIKRIAFATCSHRTSVDLKDKWRNLLRASFAQLPAEKGVQNSKKHSSIPIPAPILLRVRELAETQSQVNPDLKAVKFGSNINDIRSGFL</sequence>
<dbReference type="Proteomes" id="UP001056120">
    <property type="component" value="Linkage Group LG05"/>
</dbReference>
<reference evidence="2" key="1">
    <citation type="journal article" date="2022" name="Mol. Ecol. Resour.">
        <title>The genomes of chicory, endive, great burdock and yacon provide insights into Asteraceae palaeo-polyploidization history and plant inulin production.</title>
        <authorList>
            <person name="Fan W."/>
            <person name="Wang S."/>
            <person name="Wang H."/>
            <person name="Wang A."/>
            <person name="Jiang F."/>
            <person name="Liu H."/>
            <person name="Zhao H."/>
            <person name="Xu D."/>
            <person name="Zhang Y."/>
        </authorList>
    </citation>
    <scope>NUCLEOTIDE SEQUENCE [LARGE SCALE GENOMIC DNA]</scope>
    <source>
        <strain evidence="2">cv. Yunnan</strain>
    </source>
</reference>
<organism evidence="1 2">
    <name type="scientific">Smallanthus sonchifolius</name>
    <dbReference type="NCBI Taxonomy" id="185202"/>
    <lineage>
        <taxon>Eukaryota</taxon>
        <taxon>Viridiplantae</taxon>
        <taxon>Streptophyta</taxon>
        <taxon>Embryophyta</taxon>
        <taxon>Tracheophyta</taxon>
        <taxon>Spermatophyta</taxon>
        <taxon>Magnoliopsida</taxon>
        <taxon>eudicotyledons</taxon>
        <taxon>Gunneridae</taxon>
        <taxon>Pentapetalae</taxon>
        <taxon>asterids</taxon>
        <taxon>campanulids</taxon>
        <taxon>Asterales</taxon>
        <taxon>Asteraceae</taxon>
        <taxon>Asteroideae</taxon>
        <taxon>Heliantheae alliance</taxon>
        <taxon>Millerieae</taxon>
        <taxon>Smallanthus</taxon>
    </lineage>
</organism>
<comment type="caution">
    <text evidence="1">The sequence shown here is derived from an EMBL/GenBank/DDBJ whole genome shotgun (WGS) entry which is preliminary data.</text>
</comment>
<gene>
    <name evidence="1" type="ORF">L1987_14549</name>
</gene>
<evidence type="ECO:0000313" key="2">
    <source>
        <dbReference type="Proteomes" id="UP001056120"/>
    </source>
</evidence>
<reference evidence="1 2" key="2">
    <citation type="journal article" date="2022" name="Mol. Ecol. Resour.">
        <title>The genomes of chicory, endive, great burdock and yacon provide insights into Asteraceae paleo-polyploidization history and plant inulin production.</title>
        <authorList>
            <person name="Fan W."/>
            <person name="Wang S."/>
            <person name="Wang H."/>
            <person name="Wang A."/>
            <person name="Jiang F."/>
            <person name="Liu H."/>
            <person name="Zhao H."/>
            <person name="Xu D."/>
            <person name="Zhang Y."/>
        </authorList>
    </citation>
    <scope>NUCLEOTIDE SEQUENCE [LARGE SCALE GENOMIC DNA]</scope>
    <source>
        <strain evidence="2">cv. Yunnan</strain>
        <tissue evidence="1">Leaves</tissue>
    </source>
</reference>
<keyword evidence="2" id="KW-1185">Reference proteome</keyword>
<name>A0ACB9J6L0_9ASTR</name>
<accession>A0ACB9J6L0</accession>
<dbReference type="EMBL" id="CM042022">
    <property type="protein sequence ID" value="KAI3814902.1"/>
    <property type="molecule type" value="Genomic_DNA"/>
</dbReference>
<protein>
    <submittedName>
        <fullName evidence="1">Uncharacterized protein</fullName>
    </submittedName>
</protein>
<evidence type="ECO:0000313" key="1">
    <source>
        <dbReference type="EMBL" id="KAI3814902.1"/>
    </source>
</evidence>
<proteinExistence type="predicted"/>